<accession>A0A8S5NJ98</accession>
<sequence length="416" mass="47063">MIGKIINGGDGSRDQLLLPEDFLGDFSLDFNLMEVPSIPITIPSKYAKLLTGTTQISLSSDDWNFLGTVYEKRTNHKSGTCTVSLTHIVGLLDKKNLPTNVTFKDSTVQEVVKKVKEYWKDAKNDLVNLMKFEFVDKVERKIEYEFSQETVLQFLTKLCEKTQDMQWRIDKKDPFKVTFSAMGAKKEVMISPETYLIDLGEVQESFQGVMNAAVVRSDKADAGASSLTLRDIFHDKKLMIEGFPVIKTDRPVNSQRHFDYPPLPVFATDMSEDEYAILDEEGIALEAGELYWGSITTNDTQAIAGENKEVSDEDRIKATVQMYKSAIRKMRASRRKVIYPVTTSPLPAGVQVGDKVKFVLGVDLVELTPCSKYYTKVLRANDWFYVNKMSYQYSTGNSLVLSLELSKFLSVDREVT</sequence>
<name>A0A8S5NJ98_9CAUD</name>
<evidence type="ECO:0000313" key="1">
    <source>
        <dbReference type="EMBL" id="DAD94761.1"/>
    </source>
</evidence>
<reference evidence="1" key="1">
    <citation type="journal article" date="2021" name="Proc. Natl. Acad. Sci. U.S.A.">
        <title>A Catalog of Tens of Thousands of Viruses from Human Metagenomes Reveals Hidden Associations with Chronic Diseases.</title>
        <authorList>
            <person name="Tisza M.J."/>
            <person name="Buck C.B."/>
        </authorList>
    </citation>
    <scope>NUCLEOTIDE SEQUENCE</scope>
    <source>
        <strain evidence="1">CtK0l2</strain>
    </source>
</reference>
<proteinExistence type="predicted"/>
<organism evidence="1">
    <name type="scientific">Siphoviridae sp. ctK0l2</name>
    <dbReference type="NCBI Taxonomy" id="2826243"/>
    <lineage>
        <taxon>Viruses</taxon>
        <taxon>Duplodnaviria</taxon>
        <taxon>Heunggongvirae</taxon>
        <taxon>Uroviricota</taxon>
        <taxon>Caudoviricetes</taxon>
    </lineage>
</organism>
<protein>
    <submittedName>
        <fullName evidence="1">Uncharacterized protein</fullName>
    </submittedName>
</protein>
<dbReference type="EMBL" id="BK015181">
    <property type="protein sequence ID" value="DAD94761.1"/>
    <property type="molecule type" value="Genomic_DNA"/>
</dbReference>